<accession>A0A813N1V5</accession>
<comment type="caution">
    <text evidence="1">The sequence shown here is derived from an EMBL/GenBank/DDBJ whole genome shotgun (WGS) entry which is preliminary data.</text>
</comment>
<dbReference type="Proteomes" id="UP000663854">
    <property type="component" value="Unassembled WGS sequence"/>
</dbReference>
<evidence type="ECO:0000313" key="1">
    <source>
        <dbReference type="EMBL" id="CAF0730973.1"/>
    </source>
</evidence>
<sequence>MGALLTDANGEVLLANKSFYDFTGYQPGTAGSDELELYREQRGLSGVRTGMVRNTDLPWREVTATIVATTNDITDVVLPAVTEVVEPELEQELELEIESEAEPELEPETEEAAVQPEELTVTMIESSLPATAIVRAAQAIVSTLEQKQEDLASRIDNFNDAPKPQEANLQPQRDLQLEAKVSSLASASVIDRFLASLEDVSDRRKCLLASLESVQDTVTFGKLAVAYPCANSWLILKELADRGVVSDIAGWALIAGAELTASKVNAAVAATGAAASSTAAAAPAAEAVGYKLPASRVTKVLLAAGLWHGVVEKASDKLAARFTKLTKDEIRDHVMATGERFGGEIKGPAFRTALLQELAASELARTSTVPINIAQSVLSKVLAGVSAADAVKQLVKNAVAVDLALSIKNKRQATLGFMAATADEIGMAFQQLALQPAYATHSAADSGIDSINEALALLAATDMADTIRACDREMTEL</sequence>
<dbReference type="AlphaFoldDB" id="A0A813N1V5"/>
<name>A0A813N1V5_9BILA</name>
<protein>
    <submittedName>
        <fullName evidence="1">Uncharacterized protein</fullName>
    </submittedName>
</protein>
<evidence type="ECO:0000313" key="2">
    <source>
        <dbReference type="Proteomes" id="UP000663854"/>
    </source>
</evidence>
<organism evidence="1 2">
    <name type="scientific">Rotaria sordida</name>
    <dbReference type="NCBI Taxonomy" id="392033"/>
    <lineage>
        <taxon>Eukaryota</taxon>
        <taxon>Metazoa</taxon>
        <taxon>Spiralia</taxon>
        <taxon>Gnathifera</taxon>
        <taxon>Rotifera</taxon>
        <taxon>Eurotatoria</taxon>
        <taxon>Bdelloidea</taxon>
        <taxon>Philodinida</taxon>
        <taxon>Philodinidae</taxon>
        <taxon>Rotaria</taxon>
    </lineage>
</organism>
<gene>
    <name evidence="1" type="ORF">PYM288_LOCUS956</name>
</gene>
<dbReference type="EMBL" id="CAJNOH010000004">
    <property type="protein sequence ID" value="CAF0730973.1"/>
    <property type="molecule type" value="Genomic_DNA"/>
</dbReference>
<reference evidence="1" key="1">
    <citation type="submission" date="2021-02" db="EMBL/GenBank/DDBJ databases">
        <authorList>
            <person name="Nowell W R."/>
        </authorList>
    </citation>
    <scope>NUCLEOTIDE SEQUENCE</scope>
</reference>
<proteinExistence type="predicted"/>